<accession>A0AAP9HFJ6</accession>
<dbReference type="AlphaFoldDB" id="A0AAP9HFJ6"/>
<name>A0AAP9HFJ6_LACPA</name>
<proteinExistence type="predicted"/>
<protein>
    <submittedName>
        <fullName evidence="1">Uncharacterized protein</fullName>
    </submittedName>
</protein>
<reference evidence="1 2" key="1">
    <citation type="submission" date="2017-08" db="EMBL/GenBank/DDBJ databases">
        <title>Genome sequence, comparative genomics and functional analysis of the highly adhesive Lactobacillus paracasei Kobulty strain.</title>
        <authorList>
            <person name="Koryszewska-Baginska A."/>
            <person name="Grynberg M."/>
            <person name="Aleksandrzak-Piekarczyk T."/>
        </authorList>
    </citation>
    <scope>NUCLEOTIDE SEQUENCE [LARGE SCALE GENOMIC DNA]</scope>
    <source>
        <strain evidence="1 2">IBB3423</strain>
    </source>
</reference>
<organism evidence="1 2">
    <name type="scientific">Lacticaseibacillus paracasei subsp. paracasei</name>
    <dbReference type="NCBI Taxonomy" id="47714"/>
    <lineage>
        <taxon>Bacteria</taxon>
        <taxon>Bacillati</taxon>
        <taxon>Bacillota</taxon>
        <taxon>Bacilli</taxon>
        <taxon>Lactobacillales</taxon>
        <taxon>Lactobacillaceae</taxon>
        <taxon>Lacticaseibacillus</taxon>
    </lineage>
</organism>
<gene>
    <name evidence="1" type="ORF">LCAKO_0833</name>
</gene>
<sequence length="37" mass="3795">MMAFAERMLGGGGAYDGLGSGFGLAFYNALASPETYT</sequence>
<evidence type="ECO:0000313" key="2">
    <source>
        <dbReference type="Proteomes" id="UP000423274"/>
    </source>
</evidence>
<dbReference type="EMBL" id="CP022954">
    <property type="protein sequence ID" value="QGV17403.1"/>
    <property type="molecule type" value="Genomic_DNA"/>
</dbReference>
<dbReference type="Proteomes" id="UP000423274">
    <property type="component" value="Chromosome"/>
</dbReference>
<evidence type="ECO:0000313" key="1">
    <source>
        <dbReference type="EMBL" id="QGV17403.1"/>
    </source>
</evidence>